<dbReference type="InterPro" id="IPR005532">
    <property type="entry name" value="SUMF_dom"/>
</dbReference>
<dbReference type="PROSITE" id="PS51257">
    <property type="entry name" value="PROKAR_LIPOPROTEIN"/>
    <property type="match status" value="1"/>
</dbReference>
<gene>
    <name evidence="3" type="primary">gldJ</name>
    <name evidence="3" type="ORF">RHP49_04160</name>
</gene>
<organism evidence="3 4">
    <name type="scientific">Thalassobellus suaedae</name>
    <dbReference type="NCBI Taxonomy" id="3074124"/>
    <lineage>
        <taxon>Bacteria</taxon>
        <taxon>Pseudomonadati</taxon>
        <taxon>Bacteroidota</taxon>
        <taxon>Flavobacteriia</taxon>
        <taxon>Flavobacteriales</taxon>
        <taxon>Flavobacteriaceae</taxon>
        <taxon>Thalassobellus</taxon>
    </lineage>
</organism>
<dbReference type="Proteomes" id="UP001303407">
    <property type="component" value="Chromosome"/>
</dbReference>
<evidence type="ECO:0000256" key="1">
    <source>
        <dbReference type="SAM" id="MobiDB-lite"/>
    </source>
</evidence>
<feature type="compositionally biased region" description="Acidic residues" evidence="1">
    <location>
        <begin position="460"/>
        <end position="472"/>
    </location>
</feature>
<dbReference type="SUPFAM" id="SSF56436">
    <property type="entry name" value="C-type lectin-like"/>
    <property type="match status" value="1"/>
</dbReference>
<dbReference type="PANTHER" id="PTHR23150">
    <property type="entry name" value="SULFATASE MODIFYING FACTOR 1, 2"/>
    <property type="match status" value="1"/>
</dbReference>
<evidence type="ECO:0000259" key="2">
    <source>
        <dbReference type="Pfam" id="PF03781"/>
    </source>
</evidence>
<accession>A0ABY9Y996</accession>
<dbReference type="InterPro" id="IPR051043">
    <property type="entry name" value="Sulfatase_Mod_Factor_Kinase"/>
</dbReference>
<keyword evidence="3" id="KW-0449">Lipoprotein</keyword>
<dbReference type="RefSeq" id="WP_415864382.1">
    <property type="nucleotide sequence ID" value="NZ_CP134536.1"/>
</dbReference>
<evidence type="ECO:0000313" key="3">
    <source>
        <dbReference type="EMBL" id="WNH14375.1"/>
    </source>
</evidence>
<reference evidence="3 4" key="1">
    <citation type="submission" date="2023-09" db="EMBL/GenBank/DDBJ databases">
        <title>Thalassobella suaedae gen. nov., sp. nov., a marine bacterium of the family Flavobacteriaceae isolated from a halophyte Suaeda japonica.</title>
        <authorList>
            <person name="Lee S.Y."/>
            <person name="Hwang C.Y."/>
        </authorList>
    </citation>
    <scope>NUCLEOTIDE SEQUENCE [LARGE SCALE GENOMIC DNA]</scope>
    <source>
        <strain evidence="3 4">HL-DH10</strain>
    </source>
</reference>
<evidence type="ECO:0000313" key="4">
    <source>
        <dbReference type="Proteomes" id="UP001303407"/>
    </source>
</evidence>
<dbReference type="InterPro" id="IPR019865">
    <property type="entry name" value="Glid_motil-assoc_lipo_GldJ"/>
</dbReference>
<name>A0ABY9Y996_9FLAO</name>
<protein>
    <submittedName>
        <fullName evidence="3">Gliding motility lipoprotein GldJ</fullName>
    </submittedName>
</protein>
<sequence length="565" mass="65055">MDMKKVVTFKILFVLTLTIVSTSCKKSSSSKNSSRATGWQINSREGGFQYNTDFEEQETSPGLVFVEGGTFTKGRVQDDVMHDWNNSPNQQHVQSFYMDETEVTNAMYMEYLDWIKRVYPPSDENFRAIYHGALPDTLVWRNRLGFNEVMTDNYLRHPAYGEYPVVGVSWIQAVEFANWRSDRVNEYNLEKAGYLKRDAKILDVNADSNFSTDTYINAPSLTYGGNEEIINGESRGRRNIQTDADGNETGIYATRETGIISPKYRLPTETEWEYAALGLSEIRSYNLYRGRKKYPWDGQYTRSGKRKTRGDQKANFKQGKGDYGGIAGWSDDGADITNAVKSYEPNDYGLYDMAGNVAEWVADVYRPIIDDEFNDFNYYRGNVYTKNAINDDGTVKIVTIDNIVYDTLSNGKVVARNLPGEILQVPVDENETYLRTNFDKSNEINFRDGDKRSSRYFEDFNEDEETNSENEESSTRKMYNSPKHKITRDSLGNIIREYDKGNNRTSLINDEVRVYKGGSWKDREYWLDPAQRRYFPQDMATDYIGFRCAMSRVGSKSKAKNKTKN</sequence>
<dbReference type="InterPro" id="IPR042095">
    <property type="entry name" value="SUMF_sf"/>
</dbReference>
<feature type="domain" description="Sulfatase-modifying factor enzyme-like" evidence="2">
    <location>
        <begin position="61"/>
        <end position="377"/>
    </location>
</feature>
<dbReference type="PANTHER" id="PTHR23150:SF19">
    <property type="entry name" value="FORMYLGLYCINE-GENERATING ENZYME"/>
    <property type="match status" value="1"/>
</dbReference>
<feature type="region of interest" description="Disordered" evidence="1">
    <location>
        <begin position="460"/>
        <end position="483"/>
    </location>
</feature>
<keyword evidence="4" id="KW-1185">Reference proteome</keyword>
<dbReference type="Gene3D" id="3.90.1580.10">
    <property type="entry name" value="paralog of FGE (formylglycine-generating enzyme)"/>
    <property type="match status" value="2"/>
</dbReference>
<proteinExistence type="predicted"/>
<dbReference type="EMBL" id="CP134536">
    <property type="protein sequence ID" value="WNH14375.1"/>
    <property type="molecule type" value="Genomic_DNA"/>
</dbReference>
<dbReference type="Pfam" id="PF03781">
    <property type="entry name" value="FGE-sulfatase"/>
    <property type="match status" value="1"/>
</dbReference>
<dbReference type="NCBIfam" id="TIGR03524">
    <property type="entry name" value="GldJ"/>
    <property type="match status" value="1"/>
</dbReference>
<dbReference type="InterPro" id="IPR016187">
    <property type="entry name" value="CTDL_fold"/>
</dbReference>